<keyword evidence="1" id="KW-0472">Membrane</keyword>
<feature type="non-terminal residue" evidence="2">
    <location>
        <position position="83"/>
    </location>
</feature>
<organism evidence="2">
    <name type="scientific">human gut metagenome</name>
    <dbReference type="NCBI Taxonomy" id="408170"/>
    <lineage>
        <taxon>unclassified sequences</taxon>
        <taxon>metagenomes</taxon>
        <taxon>organismal metagenomes</taxon>
    </lineage>
</organism>
<evidence type="ECO:0000313" key="2">
    <source>
        <dbReference type="EMBL" id="EKC52528.1"/>
    </source>
</evidence>
<feature type="transmembrane region" description="Helical" evidence="1">
    <location>
        <begin position="6"/>
        <end position="26"/>
    </location>
</feature>
<keyword evidence="1" id="KW-0812">Transmembrane</keyword>
<evidence type="ECO:0000256" key="1">
    <source>
        <dbReference type="SAM" id="Phobius"/>
    </source>
</evidence>
<reference evidence="2" key="1">
    <citation type="journal article" date="2013" name="Environ. Microbiol.">
        <title>Microbiota from the distal guts of lean and obese adolescents exhibit partial functional redundancy besides clear differences in community structure.</title>
        <authorList>
            <person name="Ferrer M."/>
            <person name="Ruiz A."/>
            <person name="Lanza F."/>
            <person name="Haange S.B."/>
            <person name="Oberbach A."/>
            <person name="Till H."/>
            <person name="Bargiela R."/>
            <person name="Campoy C."/>
            <person name="Segura M.T."/>
            <person name="Richter M."/>
            <person name="von Bergen M."/>
            <person name="Seifert J."/>
            <person name="Suarez A."/>
        </authorList>
    </citation>
    <scope>NUCLEOTIDE SEQUENCE</scope>
</reference>
<sequence>MDKWRSYCSGIGICLILIAVIGICALHDQIYMWSLGDISDRYRQGMNAYREHDYDEARNRFILLAGIDSASYAQYLLGDMYYR</sequence>
<dbReference type="SUPFAM" id="SSF81901">
    <property type="entry name" value="HCP-like"/>
    <property type="match status" value="1"/>
</dbReference>
<proteinExistence type="predicted"/>
<accession>K1S4Y4</accession>
<keyword evidence="1" id="KW-1133">Transmembrane helix</keyword>
<gene>
    <name evidence="2" type="ORF">LEA_16847</name>
</gene>
<protein>
    <submittedName>
        <fullName evidence="2">Uncharacterized protein</fullName>
    </submittedName>
</protein>
<name>K1S4Y4_9ZZZZ</name>
<dbReference type="EMBL" id="AJWY01011518">
    <property type="protein sequence ID" value="EKC52528.1"/>
    <property type="molecule type" value="Genomic_DNA"/>
</dbReference>
<comment type="caution">
    <text evidence="2">The sequence shown here is derived from an EMBL/GenBank/DDBJ whole genome shotgun (WGS) entry which is preliminary data.</text>
</comment>
<dbReference type="AlphaFoldDB" id="K1S4Y4"/>